<dbReference type="Pfam" id="PF04134">
    <property type="entry name" value="DCC1-like"/>
    <property type="match status" value="1"/>
</dbReference>
<gene>
    <name evidence="1" type="ORF">SEVIR_5G118900v2</name>
</gene>
<reference evidence="1" key="1">
    <citation type="submission" date="2019-03" db="EMBL/GenBank/DDBJ databases">
        <title>WGS assembly of Setaria viridis.</title>
        <authorList>
            <person name="Huang P."/>
            <person name="Jenkins J."/>
            <person name="Grimwood J."/>
            <person name="Barry K."/>
            <person name="Healey A."/>
            <person name="Mamidi S."/>
            <person name="Sreedasyam A."/>
            <person name="Shu S."/>
            <person name="Feldman M."/>
            <person name="Wu J."/>
            <person name="Yu Y."/>
            <person name="Chen C."/>
            <person name="Johnson J."/>
            <person name="Rokhsar D."/>
            <person name="Baxter I."/>
            <person name="Schmutz J."/>
            <person name="Brutnell T."/>
            <person name="Kellogg E."/>
        </authorList>
    </citation>
    <scope>NUCLEOTIDE SEQUENCE [LARGE SCALE GENOMIC DNA]</scope>
</reference>
<evidence type="ECO:0008006" key="3">
    <source>
        <dbReference type="Google" id="ProtNLM"/>
    </source>
</evidence>
<sequence>MCTKLLGWSPPHVSLHSPVSVVRSLANLSQPQRFAVAAEPRTMATAAQCSSWYYASPTLPLHRRHGLLPRRQPPQAAARGGRWPRLQVAAAAAAGARAEDSMKAATDAEFFQPSDTRPIMLFDGVCNLCNGGVRFVREHDHNRSIRYVPLQSESGRKLLQRSGRSPDDISSVVLVEKDRSYIKSEAVLRIMEYLNLPFPQLAIFLKFVPLLLRDFAYDNVANNRYIVFGRSETEACEIL</sequence>
<dbReference type="GO" id="GO:0015035">
    <property type="term" value="F:protein-disulfide reductase activity"/>
    <property type="evidence" value="ECO:0007669"/>
    <property type="project" value="InterPro"/>
</dbReference>
<dbReference type="InterPro" id="IPR007263">
    <property type="entry name" value="DCC1-like"/>
</dbReference>
<evidence type="ECO:0000313" key="1">
    <source>
        <dbReference type="EMBL" id="TKW13705.1"/>
    </source>
</evidence>
<organism evidence="1 2">
    <name type="scientific">Setaria viridis</name>
    <name type="common">Green bristlegrass</name>
    <name type="synonym">Setaria italica subsp. viridis</name>
    <dbReference type="NCBI Taxonomy" id="4556"/>
    <lineage>
        <taxon>Eukaryota</taxon>
        <taxon>Viridiplantae</taxon>
        <taxon>Streptophyta</taxon>
        <taxon>Embryophyta</taxon>
        <taxon>Tracheophyta</taxon>
        <taxon>Spermatophyta</taxon>
        <taxon>Magnoliopsida</taxon>
        <taxon>Liliopsida</taxon>
        <taxon>Poales</taxon>
        <taxon>Poaceae</taxon>
        <taxon>PACMAD clade</taxon>
        <taxon>Panicoideae</taxon>
        <taxon>Panicodae</taxon>
        <taxon>Paniceae</taxon>
        <taxon>Cenchrinae</taxon>
        <taxon>Setaria</taxon>
    </lineage>
</organism>
<evidence type="ECO:0000313" key="2">
    <source>
        <dbReference type="Proteomes" id="UP000298652"/>
    </source>
</evidence>
<dbReference type="AlphaFoldDB" id="A0A4U6UFQ9"/>
<dbReference type="PANTHER" id="PTHR33639">
    <property type="entry name" value="THIOL-DISULFIDE OXIDOREDUCTASE DCC"/>
    <property type="match status" value="1"/>
</dbReference>
<dbReference type="EMBL" id="CM016556">
    <property type="protein sequence ID" value="TKW13705.1"/>
    <property type="molecule type" value="Genomic_DNA"/>
</dbReference>
<name>A0A4U6UFQ9_SETVI</name>
<dbReference type="Proteomes" id="UP000298652">
    <property type="component" value="Chromosome 5"/>
</dbReference>
<proteinExistence type="predicted"/>
<dbReference type="PANTHER" id="PTHR33639:SF2">
    <property type="entry name" value="DUF393 DOMAIN-CONTAINING PROTEIN"/>
    <property type="match status" value="1"/>
</dbReference>
<dbReference type="OMA" id="ESESWMI"/>
<keyword evidence="2" id="KW-1185">Reference proteome</keyword>
<accession>A0A4U6UFQ9</accession>
<protein>
    <recommendedName>
        <fullName evidence="3">Thiol-disulfide oxidoreductase DCC</fullName>
    </recommendedName>
</protein>
<dbReference type="Gramene" id="TKW13705">
    <property type="protein sequence ID" value="TKW13705"/>
    <property type="gene ID" value="SEVIR_5G118900v2"/>
</dbReference>
<dbReference type="InterPro" id="IPR052927">
    <property type="entry name" value="DCC_oxidoreductase"/>
</dbReference>